<dbReference type="GO" id="GO:0022857">
    <property type="term" value="F:transmembrane transporter activity"/>
    <property type="evidence" value="ECO:0007669"/>
    <property type="project" value="InterPro"/>
</dbReference>
<dbReference type="InterPro" id="IPR035906">
    <property type="entry name" value="MetI-like_sf"/>
</dbReference>
<dbReference type="EMBL" id="ANJW01001013">
    <property type="protein sequence ID" value="EPC48571.1"/>
    <property type="molecule type" value="Genomic_DNA"/>
</dbReference>
<dbReference type="AlphaFoldDB" id="A0A829GG58"/>
<evidence type="ECO:0000259" key="9">
    <source>
        <dbReference type="PROSITE" id="PS50928"/>
    </source>
</evidence>
<evidence type="ECO:0000256" key="8">
    <source>
        <dbReference type="RuleBase" id="RU363032"/>
    </source>
</evidence>
<keyword evidence="7 8" id="KW-0472">Membrane</keyword>
<keyword evidence="2 8" id="KW-0813">Transport</keyword>
<feature type="transmembrane region" description="Helical" evidence="8">
    <location>
        <begin position="82"/>
        <end position="99"/>
    </location>
</feature>
<evidence type="ECO:0000256" key="7">
    <source>
        <dbReference type="ARBA" id="ARBA00023136"/>
    </source>
</evidence>
<dbReference type="Gene3D" id="1.10.3720.10">
    <property type="entry name" value="MetI-like"/>
    <property type="match status" value="1"/>
</dbReference>
<feature type="transmembrane region" description="Helical" evidence="8">
    <location>
        <begin position="186"/>
        <end position="208"/>
    </location>
</feature>
<dbReference type="FunFam" id="1.10.3720.10:FF:000033">
    <property type="entry name" value="Polar amino acid ABC transporter permease"/>
    <property type="match status" value="1"/>
</dbReference>
<dbReference type="GO" id="GO:0043190">
    <property type="term" value="C:ATP-binding cassette (ABC) transporter complex"/>
    <property type="evidence" value="ECO:0007669"/>
    <property type="project" value="InterPro"/>
</dbReference>
<accession>A0A829GG58</accession>
<sequence>MHNFIDAYSWINLRYLLQGLGVTLEVSIVSIFFSFILGVILGLARYVKIKYFSAIVGFVIDLIRNLPLLLILFFTYFALPDIGIRLNVVAAAIIAMSIFESAMLAEIVRSGINAVPRGQMEAARSNGLTFYQAMRYIIMPQALKKMIPPIVSQFISLVKDTSLATIILLPEATYHAQIIYGQNINYMIPMFVALAVMYFVVQLCLVTGKSLVGSAARAVELGSM</sequence>
<dbReference type="InterPro" id="IPR043429">
    <property type="entry name" value="ArtM/GltK/GlnP/TcyL/YhdX-like"/>
</dbReference>
<dbReference type="NCBIfam" id="TIGR01726">
    <property type="entry name" value="HEQRo_perm_3TM"/>
    <property type="match status" value="1"/>
</dbReference>
<evidence type="ECO:0000313" key="11">
    <source>
        <dbReference type="Proteomes" id="UP000014316"/>
    </source>
</evidence>
<name>A0A829GG58_LACPA</name>
<dbReference type="InterPro" id="IPR000515">
    <property type="entry name" value="MetI-like"/>
</dbReference>
<feature type="transmembrane region" description="Helical" evidence="8">
    <location>
        <begin position="20"/>
        <end position="44"/>
    </location>
</feature>
<feature type="transmembrane region" description="Helical" evidence="8">
    <location>
        <begin position="51"/>
        <end position="76"/>
    </location>
</feature>
<keyword evidence="4 8" id="KW-0812">Transmembrane</keyword>
<dbReference type="PANTHER" id="PTHR30614">
    <property type="entry name" value="MEMBRANE COMPONENT OF AMINO ACID ABC TRANSPORTER"/>
    <property type="match status" value="1"/>
</dbReference>
<dbReference type="Pfam" id="PF00528">
    <property type="entry name" value="BPD_transp_1"/>
    <property type="match status" value="1"/>
</dbReference>
<keyword evidence="3" id="KW-1003">Cell membrane</keyword>
<evidence type="ECO:0000256" key="5">
    <source>
        <dbReference type="ARBA" id="ARBA00022970"/>
    </source>
</evidence>
<dbReference type="PROSITE" id="PS50928">
    <property type="entry name" value="ABC_TM1"/>
    <property type="match status" value="1"/>
</dbReference>
<dbReference type="SUPFAM" id="SSF161098">
    <property type="entry name" value="MetI-like"/>
    <property type="match status" value="1"/>
</dbReference>
<comment type="subcellular location">
    <subcellularLocation>
        <location evidence="1 8">Cell membrane</location>
        <topology evidence="1 8">Multi-pass membrane protein</topology>
    </subcellularLocation>
</comment>
<evidence type="ECO:0000256" key="6">
    <source>
        <dbReference type="ARBA" id="ARBA00022989"/>
    </source>
</evidence>
<evidence type="ECO:0000313" key="10">
    <source>
        <dbReference type="EMBL" id="EPC48571.1"/>
    </source>
</evidence>
<evidence type="ECO:0000256" key="3">
    <source>
        <dbReference type="ARBA" id="ARBA00022475"/>
    </source>
</evidence>
<comment type="caution">
    <text evidence="10">The sequence shown here is derived from an EMBL/GenBank/DDBJ whole genome shotgun (WGS) entry which is preliminary data.</text>
</comment>
<keyword evidence="6 8" id="KW-1133">Transmembrane helix</keyword>
<protein>
    <submittedName>
        <fullName evidence="10">Amino acid ABC transporter permease</fullName>
    </submittedName>
</protein>
<gene>
    <name evidence="10" type="ORF">Lpp123_17154</name>
</gene>
<dbReference type="Proteomes" id="UP000014316">
    <property type="component" value="Unassembled WGS sequence"/>
</dbReference>
<dbReference type="PANTHER" id="PTHR30614:SF41">
    <property type="entry name" value="INNER MEMBRANE AMINO-ACID ABC TRANSPORTER PERMEASE PROTEIN YHDY"/>
    <property type="match status" value="1"/>
</dbReference>
<dbReference type="GO" id="GO:0006865">
    <property type="term" value="P:amino acid transport"/>
    <property type="evidence" value="ECO:0007669"/>
    <property type="project" value="UniProtKB-KW"/>
</dbReference>
<evidence type="ECO:0000256" key="1">
    <source>
        <dbReference type="ARBA" id="ARBA00004651"/>
    </source>
</evidence>
<reference evidence="10 11" key="1">
    <citation type="journal article" date="2013" name="PLoS ONE">
        <title>Lactobacillus paracasei comparative genomics: towards species pan-genome definition and exploitation of diversity.</title>
        <authorList>
            <person name="Smokvina T."/>
            <person name="Wels M."/>
            <person name="Polka J."/>
            <person name="Chervaux C."/>
            <person name="Brisse S."/>
            <person name="Boekhorst J."/>
            <person name="van Hylckama Vlieg J.E."/>
            <person name="Siezen R.J."/>
        </authorList>
    </citation>
    <scope>NUCLEOTIDE SEQUENCE [LARGE SCALE GENOMIC DNA]</scope>
    <source>
        <strain evidence="10 11">Lpp123</strain>
    </source>
</reference>
<keyword evidence="5" id="KW-0029">Amino-acid transport</keyword>
<evidence type="ECO:0000256" key="2">
    <source>
        <dbReference type="ARBA" id="ARBA00022448"/>
    </source>
</evidence>
<comment type="similarity">
    <text evidence="8">Belongs to the binding-protein-dependent transport system permease family.</text>
</comment>
<feature type="domain" description="ABC transmembrane type-1" evidence="9">
    <location>
        <begin position="20"/>
        <end position="207"/>
    </location>
</feature>
<organism evidence="10 11">
    <name type="scientific">Lacticaseibacillus paracasei subsp. paracasei Lpp123</name>
    <dbReference type="NCBI Taxonomy" id="1256201"/>
    <lineage>
        <taxon>Bacteria</taxon>
        <taxon>Bacillati</taxon>
        <taxon>Bacillota</taxon>
        <taxon>Bacilli</taxon>
        <taxon>Lactobacillales</taxon>
        <taxon>Lactobacillaceae</taxon>
        <taxon>Lacticaseibacillus</taxon>
    </lineage>
</organism>
<dbReference type="CDD" id="cd06261">
    <property type="entry name" value="TM_PBP2"/>
    <property type="match status" value="1"/>
</dbReference>
<evidence type="ECO:0000256" key="4">
    <source>
        <dbReference type="ARBA" id="ARBA00022692"/>
    </source>
</evidence>
<dbReference type="InterPro" id="IPR010065">
    <property type="entry name" value="AA_ABC_transptr_permease_3TM"/>
</dbReference>
<proteinExistence type="inferred from homology"/>